<accession>G2KSG2</accession>
<name>G2KSG2_MICAA</name>
<dbReference type="AlphaFoldDB" id="G2KSG2"/>
<sequence>MVGFIVLGTTAIEHSNILKINDYSSRSKTVHDSRKTPPRGSGFGPFSAIKSSSTHMMKIRI</sequence>
<keyword evidence="3" id="KW-1185">Reference proteome</keyword>
<dbReference type="EMBL" id="CP002382">
    <property type="protein sequence ID" value="AEP09246.1"/>
    <property type="molecule type" value="Genomic_DNA"/>
</dbReference>
<evidence type="ECO:0000313" key="3">
    <source>
        <dbReference type="Proteomes" id="UP000009286"/>
    </source>
</evidence>
<reference evidence="2 3" key="1">
    <citation type="journal article" date="2011" name="BMC Genomics">
        <title>Genomic insights into an obligate epibiotic bacterial predator: Micavibrio aeruginosavorus ARL-13.</title>
        <authorList>
            <person name="Wang Z."/>
            <person name="Kadouri D."/>
            <person name="Wu M."/>
        </authorList>
    </citation>
    <scope>NUCLEOTIDE SEQUENCE [LARGE SCALE GENOMIC DNA]</scope>
    <source>
        <strain evidence="2 3">ARL-13</strain>
    </source>
</reference>
<dbReference type="Proteomes" id="UP000009286">
    <property type="component" value="Chromosome"/>
</dbReference>
<evidence type="ECO:0000256" key="1">
    <source>
        <dbReference type="SAM" id="MobiDB-lite"/>
    </source>
</evidence>
<protein>
    <submittedName>
        <fullName evidence="2">Uncharacterized protein</fullName>
    </submittedName>
</protein>
<gene>
    <name evidence="2" type="ordered locus">MICA_914</name>
</gene>
<dbReference type="HOGENOM" id="CLU_2917413_0_0_5"/>
<dbReference type="KEGG" id="mai:MICA_914"/>
<evidence type="ECO:0000313" key="2">
    <source>
        <dbReference type="EMBL" id="AEP09246.1"/>
    </source>
</evidence>
<proteinExistence type="predicted"/>
<feature type="region of interest" description="Disordered" evidence="1">
    <location>
        <begin position="26"/>
        <end position="47"/>
    </location>
</feature>
<dbReference type="STRING" id="856793.MICA_914"/>
<organism evidence="2 3">
    <name type="scientific">Micavibrio aeruginosavorus (strain ARL-13)</name>
    <dbReference type="NCBI Taxonomy" id="856793"/>
    <lineage>
        <taxon>Bacteria</taxon>
        <taxon>Pseudomonadati</taxon>
        <taxon>Bdellovibrionota</taxon>
        <taxon>Bdellovibrionia</taxon>
        <taxon>Bdellovibrionales</taxon>
        <taxon>Pseudobdellovibrionaceae</taxon>
        <taxon>Micavibrio</taxon>
    </lineage>
</organism>